<sequence length="180" mass="18941">MRSSRTIALASTAATFVWGVNAGLCHPSYSLTATPSVTPSVTPSETPVETPIETPSNTSVETPIETPGETPAEPPAETPTPTPIDDPTPPTPAKECGTHGYIQNLDGEINEYIVSTTYGVATIEVCASSCPADSTCITVLFEDGEGICELYSETPEFLNFIANENYSGLVSLVSCFEEGE</sequence>
<protein>
    <recommendedName>
        <fullName evidence="3">Apple domain-containing protein</fullName>
    </recommendedName>
</protein>
<organism evidence="4 5">
    <name type="scientific">Dactylonectria macrodidyma</name>
    <dbReference type="NCBI Taxonomy" id="307937"/>
    <lineage>
        <taxon>Eukaryota</taxon>
        <taxon>Fungi</taxon>
        <taxon>Dikarya</taxon>
        <taxon>Ascomycota</taxon>
        <taxon>Pezizomycotina</taxon>
        <taxon>Sordariomycetes</taxon>
        <taxon>Hypocreomycetidae</taxon>
        <taxon>Hypocreales</taxon>
        <taxon>Nectriaceae</taxon>
        <taxon>Dactylonectria</taxon>
    </lineage>
</organism>
<feature type="compositionally biased region" description="Low complexity" evidence="1">
    <location>
        <begin position="35"/>
        <end position="71"/>
    </location>
</feature>
<gene>
    <name evidence="4" type="ORF">EDB81DRAFT_914244</name>
</gene>
<dbReference type="InterPro" id="IPR003609">
    <property type="entry name" value="Pan_app"/>
</dbReference>
<dbReference type="AlphaFoldDB" id="A0A9P9III9"/>
<feature type="signal peptide" evidence="2">
    <location>
        <begin position="1"/>
        <end position="22"/>
    </location>
</feature>
<dbReference type="Pfam" id="PF00024">
    <property type="entry name" value="PAN_1"/>
    <property type="match status" value="1"/>
</dbReference>
<evidence type="ECO:0000256" key="2">
    <source>
        <dbReference type="SAM" id="SignalP"/>
    </source>
</evidence>
<feature type="region of interest" description="Disordered" evidence="1">
    <location>
        <begin position="35"/>
        <end position="95"/>
    </location>
</feature>
<evidence type="ECO:0000259" key="3">
    <source>
        <dbReference type="PROSITE" id="PS50948"/>
    </source>
</evidence>
<reference evidence="4" key="1">
    <citation type="journal article" date="2021" name="Nat. Commun.">
        <title>Genetic determinants of endophytism in the Arabidopsis root mycobiome.</title>
        <authorList>
            <person name="Mesny F."/>
            <person name="Miyauchi S."/>
            <person name="Thiergart T."/>
            <person name="Pickel B."/>
            <person name="Atanasova L."/>
            <person name="Karlsson M."/>
            <person name="Huettel B."/>
            <person name="Barry K.W."/>
            <person name="Haridas S."/>
            <person name="Chen C."/>
            <person name="Bauer D."/>
            <person name="Andreopoulos W."/>
            <person name="Pangilinan J."/>
            <person name="LaButti K."/>
            <person name="Riley R."/>
            <person name="Lipzen A."/>
            <person name="Clum A."/>
            <person name="Drula E."/>
            <person name="Henrissat B."/>
            <person name="Kohler A."/>
            <person name="Grigoriev I.V."/>
            <person name="Martin F.M."/>
            <person name="Hacquard S."/>
        </authorList>
    </citation>
    <scope>NUCLEOTIDE SEQUENCE</scope>
    <source>
        <strain evidence="4">MPI-CAGE-AT-0147</strain>
    </source>
</reference>
<accession>A0A9P9III9</accession>
<dbReference type="PROSITE" id="PS50948">
    <property type="entry name" value="PAN"/>
    <property type="match status" value="1"/>
</dbReference>
<comment type="caution">
    <text evidence="4">The sequence shown here is derived from an EMBL/GenBank/DDBJ whole genome shotgun (WGS) entry which is preliminary data.</text>
</comment>
<dbReference type="EMBL" id="JAGMUV010000025">
    <property type="protein sequence ID" value="KAH7120575.1"/>
    <property type="molecule type" value="Genomic_DNA"/>
</dbReference>
<evidence type="ECO:0000313" key="5">
    <source>
        <dbReference type="Proteomes" id="UP000738349"/>
    </source>
</evidence>
<feature type="compositionally biased region" description="Pro residues" evidence="1">
    <location>
        <begin position="72"/>
        <end position="92"/>
    </location>
</feature>
<evidence type="ECO:0000313" key="4">
    <source>
        <dbReference type="EMBL" id="KAH7120575.1"/>
    </source>
</evidence>
<proteinExistence type="predicted"/>
<keyword evidence="5" id="KW-1185">Reference proteome</keyword>
<feature type="domain" description="Apple" evidence="3">
    <location>
        <begin position="96"/>
        <end position="175"/>
    </location>
</feature>
<keyword evidence="2" id="KW-0732">Signal</keyword>
<dbReference type="Proteomes" id="UP000738349">
    <property type="component" value="Unassembled WGS sequence"/>
</dbReference>
<dbReference type="SUPFAM" id="SSF57414">
    <property type="entry name" value="Hairpin loop containing domain-like"/>
    <property type="match status" value="1"/>
</dbReference>
<name>A0A9P9III9_9HYPO</name>
<feature type="chain" id="PRO_5040317968" description="Apple domain-containing protein" evidence="2">
    <location>
        <begin position="23"/>
        <end position="180"/>
    </location>
</feature>
<evidence type="ECO:0000256" key="1">
    <source>
        <dbReference type="SAM" id="MobiDB-lite"/>
    </source>
</evidence>